<evidence type="ECO:0000313" key="3">
    <source>
        <dbReference type="Proteomes" id="UP000288012"/>
    </source>
</evidence>
<dbReference type="EMBL" id="RZGR01000027">
    <property type="protein sequence ID" value="RUQ84458.1"/>
    <property type="molecule type" value="Genomic_DNA"/>
</dbReference>
<feature type="domain" description="NadR/Ttd14 AAA" evidence="1">
    <location>
        <begin position="11"/>
        <end position="174"/>
    </location>
</feature>
<proteinExistence type="predicted"/>
<dbReference type="Proteomes" id="UP000288012">
    <property type="component" value="Unassembled WGS sequence"/>
</dbReference>
<protein>
    <submittedName>
        <fullName evidence="2">ATPase</fullName>
    </submittedName>
</protein>
<reference evidence="2 3" key="1">
    <citation type="submission" date="2018-12" db="EMBL/GenBank/DDBJ databases">
        <title>Legionella sp,whole genome shotgun sequence.</title>
        <authorList>
            <person name="Wu H."/>
        </authorList>
    </citation>
    <scope>NUCLEOTIDE SEQUENCE [LARGE SCALE GENOMIC DNA]</scope>
    <source>
        <strain evidence="3">km714</strain>
    </source>
</reference>
<gene>
    <name evidence="2" type="ORF">EKM59_08780</name>
</gene>
<name>A0A3S0XSF6_9GAMM</name>
<dbReference type="AlphaFoldDB" id="A0A3S0XSF6"/>
<accession>A0A3S0XSF6</accession>
<evidence type="ECO:0000313" key="2">
    <source>
        <dbReference type="EMBL" id="RUQ84458.1"/>
    </source>
</evidence>
<sequence length="185" mass="21315">MVKPILKSNFFILTGGPGSGKTSVLNQLGQHQFKITAEAARSIIKDQQVIGGNALHTGDRDAFLALMLTHAIRDFQKMQDEETAVFFDRGIPDLYAYAKAFCKKEDLIVNEAISQFRYNKTVFIFPPWWDIYENDAERQQDFAESLETYRALREAYAHWQYELVEVPKMSVEDRAVFILKTLKLL</sequence>
<dbReference type="InterPro" id="IPR027417">
    <property type="entry name" value="P-loop_NTPase"/>
</dbReference>
<comment type="caution">
    <text evidence="2">The sequence shown here is derived from an EMBL/GenBank/DDBJ whole genome shotgun (WGS) entry which is preliminary data.</text>
</comment>
<evidence type="ECO:0000259" key="1">
    <source>
        <dbReference type="Pfam" id="PF13521"/>
    </source>
</evidence>
<dbReference type="SUPFAM" id="SSF52540">
    <property type="entry name" value="P-loop containing nucleoside triphosphate hydrolases"/>
    <property type="match status" value="1"/>
</dbReference>
<dbReference type="Pfam" id="PF13521">
    <property type="entry name" value="AAA_28"/>
    <property type="match status" value="1"/>
</dbReference>
<dbReference type="Gene3D" id="3.40.50.300">
    <property type="entry name" value="P-loop containing nucleotide triphosphate hydrolases"/>
    <property type="match status" value="1"/>
</dbReference>
<organism evidence="2 3">
    <name type="scientific">Legionella septentrionalis</name>
    <dbReference type="NCBI Taxonomy" id="2498109"/>
    <lineage>
        <taxon>Bacteria</taxon>
        <taxon>Pseudomonadati</taxon>
        <taxon>Pseudomonadota</taxon>
        <taxon>Gammaproteobacteria</taxon>
        <taxon>Legionellales</taxon>
        <taxon>Legionellaceae</taxon>
        <taxon>Legionella</taxon>
    </lineage>
</organism>
<dbReference type="RefSeq" id="WP_126954702.1">
    <property type="nucleotide sequence ID" value="NZ_RZGR01000027.1"/>
</dbReference>
<dbReference type="InterPro" id="IPR038727">
    <property type="entry name" value="NadR/Ttd14_AAA_dom"/>
</dbReference>
<keyword evidence="3" id="KW-1185">Reference proteome</keyword>